<accession>A0A9W4A3W4</accession>
<sequence>MNETICLEKTLEAFSVYLNEQGRKHSTIQRYVYLSIKNPATLPLKAQPLL</sequence>
<gene>
    <name evidence="1" type="ORF">KNN_07050</name>
</gene>
<reference evidence="1 2" key="1">
    <citation type="submission" date="2015-05" db="EMBL/GenBank/DDBJ databases">
        <title>Whole genome sequence of Bacillus thuringiensis serovar tolworthi Pasteur Institute Standard strain.</title>
        <authorList>
            <person name="Kanda K."/>
            <person name="Nakashima K."/>
            <person name="Nagano Y."/>
        </authorList>
    </citation>
    <scope>NUCLEOTIDE SEQUENCE [LARGE SCALE GENOMIC DNA]</scope>
    <source>
        <strain evidence="1 2">Pasteur Institute Standard strain</strain>
        <plasmid evidence="2">pKK3 DNA</plasmid>
    </source>
</reference>
<keyword evidence="1" id="KW-0614">Plasmid</keyword>
<name>A0A9W4A3W4_BACTO</name>
<evidence type="ECO:0000313" key="1">
    <source>
        <dbReference type="EMBL" id="BAR87783.1"/>
    </source>
</evidence>
<dbReference type="Proteomes" id="UP000055316">
    <property type="component" value="Plasmid pKK3"/>
</dbReference>
<geneLocation type="plasmid" evidence="2">
    <name>pKK3 DNA</name>
</geneLocation>
<proteinExistence type="predicted"/>
<organism evidence="1 2">
    <name type="scientific">Bacillus thuringiensis subsp. tolworthi</name>
    <dbReference type="NCBI Taxonomy" id="1442"/>
    <lineage>
        <taxon>Bacteria</taxon>
        <taxon>Bacillati</taxon>
        <taxon>Bacillota</taxon>
        <taxon>Bacilli</taxon>
        <taxon>Bacillales</taxon>
        <taxon>Bacillaceae</taxon>
        <taxon>Bacillus</taxon>
        <taxon>Bacillus cereus group</taxon>
    </lineage>
</organism>
<dbReference type="EMBL" id="AP014867">
    <property type="protein sequence ID" value="BAR87783.1"/>
    <property type="molecule type" value="Genomic_DNA"/>
</dbReference>
<dbReference type="AlphaFoldDB" id="A0A9W4A3W4"/>
<evidence type="ECO:0000313" key="2">
    <source>
        <dbReference type="Proteomes" id="UP000055316"/>
    </source>
</evidence>
<protein>
    <submittedName>
        <fullName evidence="1">Phage integrase family protein</fullName>
    </submittedName>
</protein>